<reference evidence="3 4" key="1">
    <citation type="journal article" date="2007" name="Science">
        <title>Sea anemone genome reveals ancestral eumetazoan gene repertoire and genomic organization.</title>
        <authorList>
            <person name="Putnam N.H."/>
            <person name="Srivastava M."/>
            <person name="Hellsten U."/>
            <person name="Dirks B."/>
            <person name="Chapman J."/>
            <person name="Salamov A."/>
            <person name="Terry A."/>
            <person name="Shapiro H."/>
            <person name="Lindquist E."/>
            <person name="Kapitonov V.V."/>
            <person name="Jurka J."/>
            <person name="Genikhovich G."/>
            <person name="Grigoriev I.V."/>
            <person name="Lucas S.M."/>
            <person name="Steele R.E."/>
            <person name="Finnerty J.R."/>
            <person name="Technau U."/>
            <person name="Martindale M.Q."/>
            <person name="Rokhsar D.S."/>
        </authorList>
    </citation>
    <scope>NUCLEOTIDE SEQUENCE [LARGE SCALE GENOMIC DNA]</scope>
    <source>
        <strain evidence="4">CH2 X CH6</strain>
    </source>
</reference>
<dbReference type="PhylomeDB" id="A7T9M1"/>
<comment type="similarity">
    <text evidence="1">Belongs to the protein-tyrosine phosphatase family. Non-receptor class myotubularin subfamily.</text>
</comment>
<dbReference type="Proteomes" id="UP000001593">
    <property type="component" value="Unassembled WGS sequence"/>
</dbReference>
<dbReference type="AlphaFoldDB" id="A7T9M1"/>
<dbReference type="Pfam" id="PF06602">
    <property type="entry name" value="Myotub-related"/>
    <property type="match status" value="1"/>
</dbReference>
<gene>
    <name evidence="3" type="ORF">NEMVEDRAFT_v1g224214</name>
</gene>
<name>A7T9M1_NEMVE</name>
<dbReference type="PANTHER" id="PTHR10807">
    <property type="entry name" value="MYOTUBULARIN-RELATED"/>
    <property type="match status" value="1"/>
</dbReference>
<feature type="domain" description="Myotubularin phosphatase" evidence="2">
    <location>
        <begin position="1"/>
        <end position="116"/>
    </location>
</feature>
<dbReference type="STRING" id="45351.A7T9M1"/>
<protein>
    <recommendedName>
        <fullName evidence="2">Myotubularin phosphatase domain-containing protein</fullName>
    </recommendedName>
</protein>
<dbReference type="InParanoid" id="A7T9M1"/>
<organism evidence="3 4">
    <name type="scientific">Nematostella vectensis</name>
    <name type="common">Starlet sea anemone</name>
    <dbReference type="NCBI Taxonomy" id="45351"/>
    <lineage>
        <taxon>Eukaryota</taxon>
        <taxon>Metazoa</taxon>
        <taxon>Cnidaria</taxon>
        <taxon>Anthozoa</taxon>
        <taxon>Hexacorallia</taxon>
        <taxon>Actiniaria</taxon>
        <taxon>Edwardsiidae</taxon>
        <taxon>Nematostella</taxon>
    </lineage>
</organism>
<accession>A7T9M1</accession>
<evidence type="ECO:0000313" key="3">
    <source>
        <dbReference type="EMBL" id="EDO27303.1"/>
    </source>
</evidence>
<dbReference type="InterPro" id="IPR010569">
    <property type="entry name" value="Myotubularin-like_Pase_dom"/>
</dbReference>
<dbReference type="HOGENOM" id="CLU_1615016_0_0_1"/>
<sequence>CGLLQSDQKEFSPVFLQFLESIWQLLQQFPFSFQFNERFLLTLHDHVYSCQFGTFLGNCQKERRDLGLPKRTYSLWGYMWQNISDYANPLYREVTQDDALWPDTSPQAISTIVGIVEKCSVAAALRDSARYQPTTRRTRFLSANSATREYNITKYKAGVNLARAG</sequence>
<evidence type="ECO:0000313" key="4">
    <source>
        <dbReference type="Proteomes" id="UP000001593"/>
    </source>
</evidence>
<feature type="non-terminal residue" evidence="3">
    <location>
        <position position="165"/>
    </location>
</feature>
<proteinExistence type="inferred from homology"/>
<dbReference type="PANTHER" id="PTHR10807:SF8">
    <property type="entry name" value="PHOSPHATIDYLINOSITOL-3-PHOSPHATE PHOSPHATASE"/>
    <property type="match status" value="1"/>
</dbReference>
<evidence type="ECO:0000256" key="1">
    <source>
        <dbReference type="ARBA" id="ARBA00007471"/>
    </source>
</evidence>
<evidence type="ECO:0000259" key="2">
    <source>
        <dbReference type="PROSITE" id="PS51339"/>
    </source>
</evidence>
<dbReference type="eggNOG" id="KOG1089">
    <property type="taxonomic scope" value="Eukaryota"/>
</dbReference>
<dbReference type="EMBL" id="DS473481">
    <property type="protein sequence ID" value="EDO27303.1"/>
    <property type="molecule type" value="Genomic_DNA"/>
</dbReference>
<dbReference type="InterPro" id="IPR030564">
    <property type="entry name" value="Myotubularin"/>
</dbReference>
<dbReference type="PROSITE" id="PS51339">
    <property type="entry name" value="PPASE_MYOTUBULARIN"/>
    <property type="match status" value="1"/>
</dbReference>
<keyword evidence="4" id="KW-1185">Reference proteome</keyword>
<dbReference type="SUPFAM" id="SSF52799">
    <property type="entry name" value="(Phosphotyrosine protein) phosphatases II"/>
    <property type="match status" value="1"/>
</dbReference>
<dbReference type="InterPro" id="IPR029021">
    <property type="entry name" value="Prot-tyrosine_phosphatase-like"/>
</dbReference>